<evidence type="ECO:0000313" key="2">
    <source>
        <dbReference type="EMBL" id="KAF8563345.1"/>
    </source>
</evidence>
<keyword evidence="1" id="KW-1133">Transmembrane helix</keyword>
<evidence type="ECO:0000313" key="3">
    <source>
        <dbReference type="Proteomes" id="UP000699462"/>
    </source>
</evidence>
<evidence type="ECO:0000256" key="1">
    <source>
        <dbReference type="SAM" id="Phobius"/>
    </source>
</evidence>
<feature type="transmembrane region" description="Helical" evidence="1">
    <location>
        <begin position="143"/>
        <end position="165"/>
    </location>
</feature>
<reference evidence="2 3" key="1">
    <citation type="submission" date="2019-07" db="EMBL/GenBank/DDBJ databases">
        <title>Annotation for the trematode Paragonimus westermani.</title>
        <authorList>
            <person name="Choi Y.-J."/>
        </authorList>
    </citation>
    <scope>NUCLEOTIDE SEQUENCE [LARGE SCALE GENOMIC DNA]</scope>
    <source>
        <strain evidence="2">180907_Pwestermani</strain>
    </source>
</reference>
<gene>
    <name evidence="2" type="ORF">P879_11906</name>
</gene>
<proteinExistence type="predicted"/>
<name>A0A8T0D682_9TREM</name>
<dbReference type="InterPro" id="IPR019141">
    <property type="entry name" value="DUF2045"/>
</dbReference>
<organism evidence="2 3">
    <name type="scientific">Paragonimus westermani</name>
    <dbReference type="NCBI Taxonomy" id="34504"/>
    <lineage>
        <taxon>Eukaryota</taxon>
        <taxon>Metazoa</taxon>
        <taxon>Spiralia</taxon>
        <taxon>Lophotrochozoa</taxon>
        <taxon>Platyhelminthes</taxon>
        <taxon>Trematoda</taxon>
        <taxon>Digenea</taxon>
        <taxon>Plagiorchiida</taxon>
        <taxon>Troglotremata</taxon>
        <taxon>Troglotrematidae</taxon>
        <taxon>Paragonimus</taxon>
    </lineage>
</organism>
<keyword evidence="3" id="KW-1185">Reference proteome</keyword>
<sequence length="169" mass="19548">MVGSSPRSQDFSLRRIIAQILNAREQHTTYILINGTDEVEPKPDTHFWFTLFQHAFLISESHDACVSGPRDDLLFFVNKKTTGSSKPKLMVMRKTSSKVPKADDISIDWEETVYLNLLMQYVSRLLSRSYLYTTLRDWRDFDCLSICVSNGTCYLCLLALFVFMFEHDG</sequence>
<dbReference type="EMBL" id="JTDF01012194">
    <property type="protein sequence ID" value="KAF8563345.1"/>
    <property type="molecule type" value="Genomic_DNA"/>
</dbReference>
<dbReference type="PANTHER" id="PTHR21477">
    <property type="entry name" value="ZGC:172139"/>
    <property type="match status" value="1"/>
</dbReference>
<dbReference type="OrthoDB" id="1906921at2759"/>
<keyword evidence="1" id="KW-0812">Transmembrane</keyword>
<dbReference type="AlphaFoldDB" id="A0A8T0D682"/>
<dbReference type="PANTHER" id="PTHR21477:SF13">
    <property type="entry name" value="KIAA0930"/>
    <property type="match status" value="1"/>
</dbReference>
<comment type="caution">
    <text evidence="2">The sequence shown here is derived from an EMBL/GenBank/DDBJ whole genome shotgun (WGS) entry which is preliminary data.</text>
</comment>
<keyword evidence="1" id="KW-0472">Membrane</keyword>
<dbReference type="Pfam" id="PF09741">
    <property type="entry name" value="DUF2045"/>
    <property type="match status" value="1"/>
</dbReference>
<dbReference type="Proteomes" id="UP000699462">
    <property type="component" value="Unassembled WGS sequence"/>
</dbReference>
<accession>A0A8T0D682</accession>
<protein>
    <submittedName>
        <fullName evidence="2">Uncharacterized protein</fullName>
    </submittedName>
</protein>